<accession>A0ABS7E7B8</accession>
<keyword evidence="1" id="KW-0732">Signal</keyword>
<gene>
    <name evidence="3" type="ORF">K0625_18175</name>
</gene>
<dbReference type="Proteomes" id="UP001195963">
    <property type="component" value="Unassembled WGS sequence"/>
</dbReference>
<evidence type="ECO:0000313" key="4">
    <source>
        <dbReference type="Proteomes" id="UP001195963"/>
    </source>
</evidence>
<dbReference type="InterPro" id="IPR025711">
    <property type="entry name" value="PepSY"/>
</dbReference>
<reference evidence="3 4" key="1">
    <citation type="submission" date="2021-07" db="EMBL/GenBank/DDBJ databases">
        <title>Shewanella sp. nov, isolated from SCS.</title>
        <authorList>
            <person name="Cao W.R."/>
        </authorList>
    </citation>
    <scope>NUCLEOTIDE SEQUENCE [LARGE SCALE GENOMIC DNA]</scope>
    <source>
        <strain evidence="3 4">NR704-98</strain>
    </source>
</reference>
<protein>
    <submittedName>
        <fullName evidence="3">PepSY domain-containing protein</fullName>
    </submittedName>
</protein>
<evidence type="ECO:0000259" key="2">
    <source>
        <dbReference type="Pfam" id="PF03413"/>
    </source>
</evidence>
<dbReference type="EMBL" id="JAHZST010000015">
    <property type="protein sequence ID" value="MBW8185571.1"/>
    <property type="molecule type" value="Genomic_DNA"/>
</dbReference>
<keyword evidence="4" id="KW-1185">Reference proteome</keyword>
<proteinExistence type="predicted"/>
<comment type="caution">
    <text evidence="3">The sequence shown here is derived from an EMBL/GenBank/DDBJ whole genome shotgun (WGS) entry which is preliminary data.</text>
</comment>
<feature type="domain" description="PepSY" evidence="2">
    <location>
        <begin position="55"/>
        <end position="109"/>
    </location>
</feature>
<dbReference type="Gene3D" id="3.10.450.40">
    <property type="match status" value="1"/>
</dbReference>
<organism evidence="3 4">
    <name type="scientific">Shewanella nanhaiensis</name>
    <dbReference type="NCBI Taxonomy" id="2864872"/>
    <lineage>
        <taxon>Bacteria</taxon>
        <taxon>Pseudomonadati</taxon>
        <taxon>Pseudomonadota</taxon>
        <taxon>Gammaproteobacteria</taxon>
        <taxon>Alteromonadales</taxon>
        <taxon>Shewanellaceae</taxon>
        <taxon>Shewanella</taxon>
    </lineage>
</organism>
<evidence type="ECO:0000313" key="3">
    <source>
        <dbReference type="EMBL" id="MBW8185571.1"/>
    </source>
</evidence>
<dbReference type="Pfam" id="PF03413">
    <property type="entry name" value="PepSY"/>
    <property type="match status" value="1"/>
</dbReference>
<sequence>MKLGSILILTATLTTASLVPQAGQAKSAYQIMTTSAMTMAGQSSRQAKSQLRVKSKDQAIQLVKRQYRGKVLKAQSSRVNGNPGYRIKMLSNQGVVFYVSVDAKTGSVRRN</sequence>
<name>A0ABS7E7B8_9GAMM</name>
<dbReference type="RefSeq" id="WP_220110981.1">
    <property type="nucleotide sequence ID" value="NZ_JAHZST010000015.1"/>
</dbReference>
<feature type="chain" id="PRO_5045246800" evidence="1">
    <location>
        <begin position="23"/>
        <end position="111"/>
    </location>
</feature>
<evidence type="ECO:0000256" key="1">
    <source>
        <dbReference type="SAM" id="SignalP"/>
    </source>
</evidence>
<feature type="signal peptide" evidence="1">
    <location>
        <begin position="1"/>
        <end position="22"/>
    </location>
</feature>